<evidence type="ECO:0000313" key="1">
    <source>
        <dbReference type="EMBL" id="OCT74389.1"/>
    </source>
</evidence>
<dbReference type="PANTHER" id="PTHR11505">
    <property type="entry name" value="L1 TRANSPOSABLE ELEMENT-RELATED"/>
    <property type="match status" value="1"/>
</dbReference>
<dbReference type="AlphaFoldDB" id="A0A974HDW8"/>
<dbReference type="InterPro" id="IPR004244">
    <property type="entry name" value="Transposase_22"/>
</dbReference>
<accession>A0A974HDW8</accession>
<proteinExistence type="predicted"/>
<gene>
    <name evidence="1" type="ORF">XELAEV_18033364mg</name>
</gene>
<dbReference type="Proteomes" id="UP000694892">
    <property type="component" value="Chromosome 6S"/>
</dbReference>
<name>A0A974HDW8_XENLA</name>
<reference evidence="2" key="1">
    <citation type="journal article" date="2016" name="Nature">
        <title>Genome evolution in the allotetraploid frog Xenopus laevis.</title>
        <authorList>
            <person name="Session A.M."/>
            <person name="Uno Y."/>
            <person name="Kwon T."/>
            <person name="Chapman J.A."/>
            <person name="Toyoda A."/>
            <person name="Takahashi S."/>
            <person name="Fukui A."/>
            <person name="Hikosaka A."/>
            <person name="Suzuki A."/>
            <person name="Kondo M."/>
            <person name="van Heeringen S.J."/>
            <person name="Quigley I."/>
            <person name="Heinz S."/>
            <person name="Ogino H."/>
            <person name="Ochi H."/>
            <person name="Hellsten U."/>
            <person name="Lyons J.B."/>
            <person name="Simakov O."/>
            <person name="Putnam N."/>
            <person name="Stites J."/>
            <person name="Kuroki Y."/>
            <person name="Tanaka T."/>
            <person name="Michiue T."/>
            <person name="Watanabe M."/>
            <person name="Bogdanovic O."/>
            <person name="Lister R."/>
            <person name="Georgiou G."/>
            <person name="Paranjpe S.S."/>
            <person name="van Kruijsbergen I."/>
            <person name="Shu S."/>
            <person name="Carlson J."/>
            <person name="Kinoshita T."/>
            <person name="Ohta Y."/>
            <person name="Mawaribuchi S."/>
            <person name="Jenkins J."/>
            <person name="Grimwood J."/>
            <person name="Schmutz J."/>
            <person name="Mitros T."/>
            <person name="Mozaffari S.V."/>
            <person name="Suzuki Y."/>
            <person name="Haramoto Y."/>
            <person name="Yamamoto T.S."/>
            <person name="Takagi C."/>
            <person name="Heald R."/>
            <person name="Miller K."/>
            <person name="Haudenschild C."/>
            <person name="Kitzman J."/>
            <person name="Nakayama T."/>
            <person name="Izutsu Y."/>
            <person name="Robert J."/>
            <person name="Fortriede J."/>
            <person name="Burns K."/>
            <person name="Lotay V."/>
            <person name="Karimi K."/>
            <person name="Yasuoka Y."/>
            <person name="Dichmann D.S."/>
            <person name="Flajnik M.F."/>
            <person name="Houston D.W."/>
            <person name="Shendure J."/>
            <person name="DuPasquier L."/>
            <person name="Vize P.D."/>
            <person name="Zorn A.M."/>
            <person name="Ito M."/>
            <person name="Marcotte E.M."/>
            <person name="Wallingford J.B."/>
            <person name="Ito Y."/>
            <person name="Asashima M."/>
            <person name="Ueno N."/>
            <person name="Matsuda Y."/>
            <person name="Veenstra G.J."/>
            <person name="Fujiyama A."/>
            <person name="Harland R.M."/>
            <person name="Taira M."/>
            <person name="Rokhsar D.S."/>
        </authorList>
    </citation>
    <scope>NUCLEOTIDE SEQUENCE [LARGE SCALE GENOMIC DNA]</scope>
    <source>
        <strain evidence="2">J</strain>
    </source>
</reference>
<sequence>MQPDLHVQLSLGELGITHSTAVILLELLQGTLATVTEKITDHEVQELKELGIRTLAVEDKDLQDRVEDSENRTRRNNIWIRGLPESMQDLHTEIPFLLSALVPDLSPGQLILDRVHKALGPKQQGGPPKDIIAKVHYYKVKEAIMSTSRAAPNLDYKCHKYTLYTDLTSLTIQRHKQMKPITAALISHRIKYRWGYPFKLLFSHQYKPYAITSL</sequence>
<protein>
    <submittedName>
        <fullName evidence="1">Uncharacterized protein</fullName>
    </submittedName>
</protein>
<dbReference type="Gene3D" id="3.30.70.1820">
    <property type="entry name" value="L1 transposable element, RRM domain"/>
    <property type="match status" value="1"/>
</dbReference>
<evidence type="ECO:0000313" key="2">
    <source>
        <dbReference type="Proteomes" id="UP000694892"/>
    </source>
</evidence>
<organism evidence="1 2">
    <name type="scientific">Xenopus laevis</name>
    <name type="common">African clawed frog</name>
    <dbReference type="NCBI Taxonomy" id="8355"/>
    <lineage>
        <taxon>Eukaryota</taxon>
        <taxon>Metazoa</taxon>
        <taxon>Chordata</taxon>
        <taxon>Craniata</taxon>
        <taxon>Vertebrata</taxon>
        <taxon>Euteleostomi</taxon>
        <taxon>Amphibia</taxon>
        <taxon>Batrachia</taxon>
        <taxon>Anura</taxon>
        <taxon>Pipoidea</taxon>
        <taxon>Pipidae</taxon>
        <taxon>Xenopodinae</taxon>
        <taxon>Xenopus</taxon>
        <taxon>Xenopus</taxon>
    </lineage>
</organism>
<dbReference type="EMBL" id="CM004477">
    <property type="protein sequence ID" value="OCT74389.1"/>
    <property type="molecule type" value="Genomic_DNA"/>
</dbReference>